<evidence type="ECO:0000313" key="2">
    <source>
        <dbReference type="EMBL" id="KAJ8789940.1"/>
    </source>
</evidence>
<comment type="caution">
    <text evidence="2">The sequence shown here is derived from an EMBL/GenBank/DDBJ whole genome shotgun (WGS) entry which is preliminary data.</text>
</comment>
<feature type="compositionally biased region" description="Low complexity" evidence="1">
    <location>
        <begin position="93"/>
        <end position="104"/>
    </location>
</feature>
<reference evidence="2 3" key="1">
    <citation type="submission" date="2022-11" db="EMBL/GenBank/DDBJ databases">
        <title>Whole genome sequence of Eschrichtius robustus ER-17-0199.</title>
        <authorList>
            <person name="Bruniche-Olsen A."/>
            <person name="Black A.N."/>
            <person name="Fields C.J."/>
            <person name="Walden K."/>
            <person name="Dewoody J.A."/>
        </authorList>
    </citation>
    <scope>NUCLEOTIDE SEQUENCE [LARGE SCALE GENOMIC DNA]</scope>
    <source>
        <strain evidence="2">ER-17-0199</strain>
        <tissue evidence="2">Blubber</tissue>
    </source>
</reference>
<feature type="region of interest" description="Disordered" evidence="1">
    <location>
        <begin position="68"/>
        <end position="104"/>
    </location>
</feature>
<evidence type="ECO:0000256" key="1">
    <source>
        <dbReference type="SAM" id="MobiDB-lite"/>
    </source>
</evidence>
<sequence length="104" mass="10319">MDTAAPPAPSCITRGLQRLPSRPGAPGPELLLIAERGWTRWEPAAEPGVETEGGSRIVLPRRALIKAAGPGSQLHSEPSPVPRAGRSAGGAGAAAAAAAAAAAD</sequence>
<dbReference type="Proteomes" id="UP001159641">
    <property type="component" value="Unassembled WGS sequence"/>
</dbReference>
<gene>
    <name evidence="2" type="ORF">J1605_021638</name>
</gene>
<evidence type="ECO:0000313" key="3">
    <source>
        <dbReference type="Proteomes" id="UP001159641"/>
    </source>
</evidence>
<name>A0AB34HG00_ESCRO</name>
<accession>A0AB34HG00</accession>
<organism evidence="2 3">
    <name type="scientific">Eschrichtius robustus</name>
    <name type="common">California gray whale</name>
    <name type="synonym">Eschrichtius gibbosus</name>
    <dbReference type="NCBI Taxonomy" id="9764"/>
    <lineage>
        <taxon>Eukaryota</taxon>
        <taxon>Metazoa</taxon>
        <taxon>Chordata</taxon>
        <taxon>Craniata</taxon>
        <taxon>Vertebrata</taxon>
        <taxon>Euteleostomi</taxon>
        <taxon>Mammalia</taxon>
        <taxon>Eutheria</taxon>
        <taxon>Laurasiatheria</taxon>
        <taxon>Artiodactyla</taxon>
        <taxon>Whippomorpha</taxon>
        <taxon>Cetacea</taxon>
        <taxon>Mysticeti</taxon>
        <taxon>Eschrichtiidae</taxon>
        <taxon>Eschrichtius</taxon>
    </lineage>
</organism>
<dbReference type="AlphaFoldDB" id="A0AB34HG00"/>
<protein>
    <submittedName>
        <fullName evidence="2">Uncharacterized protein</fullName>
    </submittedName>
</protein>
<proteinExistence type="predicted"/>
<feature type="region of interest" description="Disordered" evidence="1">
    <location>
        <begin position="1"/>
        <end position="28"/>
    </location>
</feature>
<dbReference type="EMBL" id="JAIQCJ010001387">
    <property type="protein sequence ID" value="KAJ8789940.1"/>
    <property type="molecule type" value="Genomic_DNA"/>
</dbReference>
<keyword evidence="3" id="KW-1185">Reference proteome</keyword>